<dbReference type="Pfam" id="PF05227">
    <property type="entry name" value="CHASE3"/>
    <property type="match status" value="1"/>
</dbReference>
<name>A0ABW9V9N0_9BURK</name>
<keyword evidence="5" id="KW-0812">Transmembrane</keyword>
<dbReference type="InterPro" id="IPR004090">
    <property type="entry name" value="Chemotax_Me-accpt_rcpt"/>
</dbReference>
<dbReference type="InterPro" id="IPR007891">
    <property type="entry name" value="CHASE3"/>
</dbReference>
<feature type="coiled-coil region" evidence="4">
    <location>
        <begin position="475"/>
        <end position="513"/>
    </location>
</feature>
<evidence type="ECO:0000259" key="6">
    <source>
        <dbReference type="PROSITE" id="PS50111"/>
    </source>
</evidence>
<keyword evidence="1" id="KW-0488">Methylation</keyword>
<gene>
    <name evidence="8" type="ORF">GTP38_18660</name>
</gene>
<dbReference type="PANTHER" id="PTHR43531:SF14">
    <property type="entry name" value="METHYL-ACCEPTING CHEMOTAXIS PROTEIN I-RELATED"/>
    <property type="match status" value="1"/>
</dbReference>
<proteinExistence type="inferred from homology"/>
<dbReference type="EMBL" id="WWCO01000014">
    <property type="protein sequence ID" value="MYM36358.1"/>
    <property type="molecule type" value="Genomic_DNA"/>
</dbReference>
<dbReference type="Pfam" id="PF00015">
    <property type="entry name" value="MCPsignal"/>
    <property type="match status" value="1"/>
</dbReference>
<evidence type="ECO:0000313" key="9">
    <source>
        <dbReference type="Proteomes" id="UP000449678"/>
    </source>
</evidence>
<keyword evidence="5" id="KW-1133">Transmembrane helix</keyword>
<dbReference type="RefSeq" id="WP_160991729.1">
    <property type="nucleotide sequence ID" value="NZ_WWCO01000014.1"/>
</dbReference>
<accession>A0ABW9V9N0</accession>
<reference evidence="8 9" key="1">
    <citation type="submission" date="2019-12" db="EMBL/GenBank/DDBJ databases">
        <title>Novel species isolated from a subtropical stream in China.</title>
        <authorList>
            <person name="Lu H."/>
        </authorList>
    </citation>
    <scope>NUCLEOTIDE SEQUENCE [LARGE SCALE GENOMIC DNA]</scope>
    <source>
        <strain evidence="8 9">FT94W</strain>
    </source>
</reference>
<dbReference type="InterPro" id="IPR003660">
    <property type="entry name" value="HAMP_dom"/>
</dbReference>
<dbReference type="CDD" id="cd06225">
    <property type="entry name" value="HAMP"/>
    <property type="match status" value="1"/>
</dbReference>
<keyword evidence="4" id="KW-0175">Coiled coil</keyword>
<dbReference type="PANTHER" id="PTHR43531">
    <property type="entry name" value="PROTEIN ICFG"/>
    <property type="match status" value="1"/>
</dbReference>
<evidence type="ECO:0000259" key="7">
    <source>
        <dbReference type="PROSITE" id="PS50885"/>
    </source>
</evidence>
<feature type="transmembrane region" description="Helical" evidence="5">
    <location>
        <begin position="12"/>
        <end position="33"/>
    </location>
</feature>
<dbReference type="CDD" id="cd19410">
    <property type="entry name" value="HK9-like_sensor"/>
    <property type="match status" value="1"/>
</dbReference>
<sequence>MKSSSTQFGIATRLYAGFGLIVTILLVLLTVAYTNFSKLNQANDWNVHTYEVLGASQNVLESLINMETGERGYALTGASASLEPYNNGKVAFKENLAKVRTLTADNEKQQARLKKIEELQQQWLVAAAEPAIALRKAANGDSAKMQEVVAFEQAAKGKTTMDQMRVLISELAEAEQVLLDERAKSASTLRSATSATLVGGGMLALTLSVLLAVLLARMVLTPLRAILHATEDLRSGDGDLTYRLPVLSAEFGQVATSLNGFIQRLHDIITDVRRGTVTIASASEEIATGNLDLSSRTEQQASSLEETASSMEELTSTVKQNADNARQATGLAGSAADVALRGSSVVSNVVSTMTEINSSAKQIADIIGVIDGIAFQTNILALNAAVEAARAGEQGRGFAVVASEVRSLAHRSATAAKEIKTLIDDSVGKVETGTRLVADAGSTMDEIVASVRRVTDIMSEITAASTEQEAGIMQINQAIAEMDGATQQNAALVEQAAAASESMQDQARHLEQVVGVFKLDASASVAVSSAGGAGASVSAPRKPALRLRAV</sequence>
<dbReference type="Gene3D" id="1.10.287.950">
    <property type="entry name" value="Methyl-accepting chemotaxis protein"/>
    <property type="match status" value="1"/>
</dbReference>
<evidence type="ECO:0000256" key="4">
    <source>
        <dbReference type="SAM" id="Coils"/>
    </source>
</evidence>
<keyword evidence="5" id="KW-0472">Membrane</keyword>
<dbReference type="InterPro" id="IPR051310">
    <property type="entry name" value="MCP_chemotaxis"/>
</dbReference>
<dbReference type="Proteomes" id="UP000449678">
    <property type="component" value="Unassembled WGS sequence"/>
</dbReference>
<evidence type="ECO:0000256" key="1">
    <source>
        <dbReference type="ARBA" id="ARBA00022481"/>
    </source>
</evidence>
<comment type="caution">
    <text evidence="8">The sequence shown here is derived from an EMBL/GenBank/DDBJ whole genome shotgun (WGS) entry which is preliminary data.</text>
</comment>
<keyword evidence="3" id="KW-0807">Transducer</keyword>
<dbReference type="PROSITE" id="PS50885">
    <property type="entry name" value="HAMP"/>
    <property type="match status" value="1"/>
</dbReference>
<dbReference type="PRINTS" id="PR00260">
    <property type="entry name" value="CHEMTRNSDUCR"/>
</dbReference>
<dbReference type="SMART" id="SM00304">
    <property type="entry name" value="HAMP"/>
    <property type="match status" value="1"/>
</dbReference>
<dbReference type="SUPFAM" id="SSF58104">
    <property type="entry name" value="Methyl-accepting chemotaxis protein (MCP) signaling domain"/>
    <property type="match status" value="1"/>
</dbReference>
<comment type="similarity">
    <text evidence="2">Belongs to the methyl-accepting chemotaxis (MCP) protein family.</text>
</comment>
<keyword evidence="9" id="KW-1185">Reference proteome</keyword>
<evidence type="ECO:0000256" key="5">
    <source>
        <dbReference type="SAM" id="Phobius"/>
    </source>
</evidence>
<dbReference type="PROSITE" id="PS50111">
    <property type="entry name" value="CHEMOTAXIS_TRANSDUC_2"/>
    <property type="match status" value="1"/>
</dbReference>
<protein>
    <submittedName>
        <fullName evidence="8">HAMP domain-containing protein</fullName>
    </submittedName>
</protein>
<evidence type="ECO:0000256" key="2">
    <source>
        <dbReference type="ARBA" id="ARBA00029447"/>
    </source>
</evidence>
<evidence type="ECO:0000256" key="3">
    <source>
        <dbReference type="PROSITE-ProRule" id="PRU00284"/>
    </source>
</evidence>
<dbReference type="CDD" id="cd11386">
    <property type="entry name" value="MCP_signal"/>
    <property type="match status" value="1"/>
</dbReference>
<feature type="transmembrane region" description="Helical" evidence="5">
    <location>
        <begin position="197"/>
        <end position="216"/>
    </location>
</feature>
<dbReference type="Pfam" id="PF00672">
    <property type="entry name" value="HAMP"/>
    <property type="match status" value="1"/>
</dbReference>
<dbReference type="InterPro" id="IPR004089">
    <property type="entry name" value="MCPsignal_dom"/>
</dbReference>
<dbReference type="SMART" id="SM00283">
    <property type="entry name" value="MA"/>
    <property type="match status" value="1"/>
</dbReference>
<organism evidence="8 9">
    <name type="scientific">Duganella lactea</name>
    <dbReference type="NCBI Taxonomy" id="2692173"/>
    <lineage>
        <taxon>Bacteria</taxon>
        <taxon>Pseudomonadati</taxon>
        <taxon>Pseudomonadota</taxon>
        <taxon>Betaproteobacteria</taxon>
        <taxon>Burkholderiales</taxon>
        <taxon>Oxalobacteraceae</taxon>
        <taxon>Telluria group</taxon>
        <taxon>Duganella</taxon>
    </lineage>
</organism>
<feature type="domain" description="Methyl-accepting transducer" evidence="6">
    <location>
        <begin position="275"/>
        <end position="504"/>
    </location>
</feature>
<evidence type="ECO:0000313" key="8">
    <source>
        <dbReference type="EMBL" id="MYM36358.1"/>
    </source>
</evidence>
<feature type="domain" description="HAMP" evidence="7">
    <location>
        <begin position="217"/>
        <end position="270"/>
    </location>
</feature>